<name>A0A8D8R1J3_9HEMI</name>
<dbReference type="EMBL" id="HBUF01120165">
    <property type="protein sequence ID" value="CAG6641983.1"/>
    <property type="molecule type" value="Transcribed_RNA"/>
</dbReference>
<accession>A0A8D8R1J3</accession>
<keyword evidence="1" id="KW-1133">Transmembrane helix</keyword>
<organism evidence="2">
    <name type="scientific">Cacopsylla melanoneura</name>
    <dbReference type="NCBI Taxonomy" id="428564"/>
    <lineage>
        <taxon>Eukaryota</taxon>
        <taxon>Metazoa</taxon>
        <taxon>Ecdysozoa</taxon>
        <taxon>Arthropoda</taxon>
        <taxon>Hexapoda</taxon>
        <taxon>Insecta</taxon>
        <taxon>Pterygota</taxon>
        <taxon>Neoptera</taxon>
        <taxon>Paraneoptera</taxon>
        <taxon>Hemiptera</taxon>
        <taxon>Sternorrhyncha</taxon>
        <taxon>Psylloidea</taxon>
        <taxon>Psyllidae</taxon>
        <taxon>Psyllinae</taxon>
        <taxon>Cacopsylla</taxon>
    </lineage>
</organism>
<dbReference type="EMBL" id="HBUF01120166">
    <property type="protein sequence ID" value="CAG6641986.1"/>
    <property type="molecule type" value="Transcribed_RNA"/>
</dbReference>
<dbReference type="AlphaFoldDB" id="A0A8D8R1J3"/>
<feature type="transmembrane region" description="Helical" evidence="1">
    <location>
        <begin position="47"/>
        <end position="80"/>
    </location>
</feature>
<proteinExistence type="predicted"/>
<evidence type="ECO:0000313" key="2">
    <source>
        <dbReference type="EMBL" id="CAG6641986.1"/>
    </source>
</evidence>
<evidence type="ECO:0000256" key="1">
    <source>
        <dbReference type="SAM" id="Phobius"/>
    </source>
</evidence>
<sequence>MNTYRILRSTKFKKNSVSFFIFKSKFYKTMTTKYLPRSFPSPLPPPCLYIVLFIHGILYFVNNIVGYIFLLFCLLLLLLLPPQPHPPLPPILYSISLPR</sequence>
<protein>
    <submittedName>
        <fullName evidence="2">Uncharacterized protein</fullName>
    </submittedName>
</protein>
<keyword evidence="1" id="KW-0472">Membrane</keyword>
<keyword evidence="1" id="KW-0812">Transmembrane</keyword>
<reference evidence="2" key="1">
    <citation type="submission" date="2021-05" db="EMBL/GenBank/DDBJ databases">
        <authorList>
            <person name="Alioto T."/>
            <person name="Alioto T."/>
            <person name="Gomez Garrido J."/>
        </authorList>
    </citation>
    <scope>NUCLEOTIDE SEQUENCE</scope>
</reference>